<evidence type="ECO:0000256" key="1">
    <source>
        <dbReference type="ARBA" id="ARBA00011040"/>
    </source>
</evidence>
<feature type="domain" description="ArsA HSP20-like" evidence="3">
    <location>
        <begin position="391"/>
        <end position="453"/>
    </location>
</feature>
<comment type="caution">
    <text evidence="4">The sequence shown here is derived from an EMBL/GenBank/DDBJ whole genome shotgun (WGS) entry which is preliminary data.</text>
</comment>
<dbReference type="InterPro" id="IPR025723">
    <property type="entry name" value="ArsA/GET3_ATPase-like"/>
</dbReference>
<protein>
    <submittedName>
        <fullName evidence="4">Uncharacterized protein</fullName>
    </submittedName>
</protein>
<dbReference type="Pfam" id="PF17886">
    <property type="entry name" value="ArsA_HSP20"/>
    <property type="match status" value="1"/>
</dbReference>
<dbReference type="SUPFAM" id="SSF52540">
    <property type="entry name" value="P-loop containing nucleoside triphosphate hydrolases"/>
    <property type="match status" value="1"/>
</dbReference>
<evidence type="ECO:0000313" key="4">
    <source>
        <dbReference type="EMBL" id="KAK4263741.1"/>
    </source>
</evidence>
<dbReference type="InterPro" id="IPR053262">
    <property type="entry name" value="ArsA_ATPase-like"/>
</dbReference>
<dbReference type="PANTHER" id="PTHR43868">
    <property type="entry name" value="OS02G0711200 PROTEIN"/>
    <property type="match status" value="1"/>
</dbReference>
<accession>A0AAE1MKI6</accession>
<reference evidence="4" key="1">
    <citation type="submission" date="2023-10" db="EMBL/GenBank/DDBJ databases">
        <title>Chromosome-level genome of the transformable northern wattle, Acacia crassicarpa.</title>
        <authorList>
            <person name="Massaro I."/>
            <person name="Sinha N.R."/>
            <person name="Poethig S."/>
            <person name="Leichty A.R."/>
        </authorList>
    </citation>
    <scope>NUCLEOTIDE SEQUENCE</scope>
    <source>
        <strain evidence="4">Acra3RX</strain>
        <tissue evidence="4">Leaf</tissue>
    </source>
</reference>
<dbReference type="InterPro" id="IPR040612">
    <property type="entry name" value="ArsA_HSP20-like"/>
</dbReference>
<evidence type="ECO:0000259" key="3">
    <source>
        <dbReference type="Pfam" id="PF17886"/>
    </source>
</evidence>
<dbReference type="PANTHER" id="PTHR43868:SF1">
    <property type="entry name" value="P-LOOP CONTAINING NUCLEOSIDE TRIPHOSPHATE HYDROLASES SUPERFAMILY PROTEIN"/>
    <property type="match status" value="1"/>
</dbReference>
<dbReference type="InterPro" id="IPR008978">
    <property type="entry name" value="HSP20-like_chaperone"/>
</dbReference>
<feature type="domain" description="ArsA/GET3 Anion-transporting ATPase-like" evidence="2">
    <location>
        <begin position="50"/>
        <end position="227"/>
    </location>
</feature>
<dbReference type="Gene3D" id="2.60.40.790">
    <property type="match status" value="1"/>
</dbReference>
<dbReference type="InterPro" id="IPR027417">
    <property type="entry name" value="P-loop_NTPase"/>
</dbReference>
<evidence type="ECO:0000313" key="5">
    <source>
        <dbReference type="Proteomes" id="UP001293593"/>
    </source>
</evidence>
<dbReference type="CDD" id="cd02035">
    <property type="entry name" value="ArsA"/>
    <property type="match status" value="1"/>
</dbReference>
<dbReference type="AlphaFoldDB" id="A0AAE1MKI6"/>
<keyword evidence="5" id="KW-1185">Reference proteome</keyword>
<evidence type="ECO:0000259" key="2">
    <source>
        <dbReference type="Pfam" id="PF02374"/>
    </source>
</evidence>
<gene>
    <name evidence="4" type="ORF">QN277_029117</name>
</gene>
<name>A0AAE1MKI6_9FABA</name>
<dbReference type="EMBL" id="JAWXYG010000009">
    <property type="protein sequence ID" value="KAK4263741.1"/>
    <property type="molecule type" value="Genomic_DNA"/>
</dbReference>
<comment type="similarity">
    <text evidence="1">Belongs to the arsA ATPase family.</text>
</comment>
<dbReference type="Proteomes" id="UP001293593">
    <property type="component" value="Unassembled WGS sequence"/>
</dbReference>
<dbReference type="Gene3D" id="3.40.50.300">
    <property type="entry name" value="P-loop containing nucleotide triphosphate hydrolases"/>
    <property type="match status" value="1"/>
</dbReference>
<proteinExistence type="inferred from homology"/>
<dbReference type="Pfam" id="PF02374">
    <property type="entry name" value="ArsA_ATPase"/>
    <property type="match status" value="1"/>
</dbReference>
<organism evidence="4 5">
    <name type="scientific">Acacia crassicarpa</name>
    <name type="common">northern wattle</name>
    <dbReference type="NCBI Taxonomy" id="499986"/>
    <lineage>
        <taxon>Eukaryota</taxon>
        <taxon>Viridiplantae</taxon>
        <taxon>Streptophyta</taxon>
        <taxon>Embryophyta</taxon>
        <taxon>Tracheophyta</taxon>
        <taxon>Spermatophyta</taxon>
        <taxon>Magnoliopsida</taxon>
        <taxon>eudicotyledons</taxon>
        <taxon>Gunneridae</taxon>
        <taxon>Pentapetalae</taxon>
        <taxon>rosids</taxon>
        <taxon>fabids</taxon>
        <taxon>Fabales</taxon>
        <taxon>Fabaceae</taxon>
        <taxon>Caesalpinioideae</taxon>
        <taxon>mimosoid clade</taxon>
        <taxon>Acacieae</taxon>
        <taxon>Acacia</taxon>
    </lineage>
</organism>
<sequence>MASSPCSSLLLGVPIPIAHYQSPSRLRVPSLAMAASSDPITTSSSSEESTKLITFLGKGGSGKTTAAVFAAQHYAMAGLNTCLVIHSQDTTADYLLNCKIGNSQVECDKNLSAVRLKTTKMLLEPLNRLKQADAKLNLSQGSLEGVVGEELGVLPAMDSIFSAFSLERLVGFLGITEPKNQPKKFDIVIYDGISSEETLRIIGATSKARLYLKYLRHLAEKTDLGRLAAPSLLRLVDEAMSISGNRPYFDGTMSAEIWESLDELLVRGSFAFLNPQRFGCFLVMDPNNPTSDSSALRYWGCTIQAGGQVSGAFGVTSQQLNAESMDRVKKIFSPLPSAFISSMAMRNSPIAWNRILEDSVNEDARHLLTSFASQCSNITLPVKFDSKRKLVTLFMPGFDKSEIKLYQALCMQYRGGSELLVEAGDQRRAIPLPPKIQGKVGGAKFIDRNLVVTLL</sequence>